<dbReference type="RefSeq" id="WP_244729081.1">
    <property type="nucleotide sequence ID" value="NZ_CP095045.1"/>
</dbReference>
<reference evidence="3 4" key="1">
    <citation type="submission" date="2022-04" db="EMBL/GenBank/DDBJ databases">
        <title>Leucobacter sp. isolated from rhizosphere of garlic.</title>
        <authorList>
            <person name="Won M."/>
            <person name="Lee C.-M."/>
            <person name="Woen H.-Y."/>
            <person name="Kwon S.-W."/>
        </authorList>
    </citation>
    <scope>NUCLEOTIDE SEQUENCE [LARGE SCALE GENOMIC DNA]</scope>
    <source>
        <strain evidence="3 4">H21R-40</strain>
    </source>
</reference>
<sequence length="127" mass="12280">MSDADAAGKAAADAQAALAAMQAERDEARAQIAEHARTSAITAAAGEKANAALLLDSAKFQAAVKDVDLTDQAALGAAVESFVKDNPAYAAGPAAPALPNTSGGTPAGGTTTKPTTLAGALAAAMSD</sequence>
<feature type="compositionally biased region" description="Low complexity" evidence="2">
    <location>
        <begin position="108"/>
        <end position="127"/>
    </location>
</feature>
<dbReference type="EMBL" id="CP095045">
    <property type="protein sequence ID" value="UOQ58104.1"/>
    <property type="molecule type" value="Genomic_DNA"/>
</dbReference>
<protein>
    <submittedName>
        <fullName evidence="3">Uncharacterized protein</fullName>
    </submittedName>
</protein>
<evidence type="ECO:0000313" key="3">
    <source>
        <dbReference type="EMBL" id="UOQ58104.1"/>
    </source>
</evidence>
<accession>A0ABY4FPH8</accession>
<keyword evidence="4" id="KW-1185">Reference proteome</keyword>
<proteinExistence type="predicted"/>
<name>A0ABY4FPH8_9MICO</name>
<evidence type="ECO:0000256" key="2">
    <source>
        <dbReference type="SAM" id="MobiDB-lite"/>
    </source>
</evidence>
<feature type="coiled-coil region" evidence="1">
    <location>
        <begin position="11"/>
        <end position="38"/>
    </location>
</feature>
<feature type="region of interest" description="Disordered" evidence="2">
    <location>
        <begin position="89"/>
        <end position="127"/>
    </location>
</feature>
<gene>
    <name evidence="3" type="ORF">MUN78_04460</name>
</gene>
<keyword evidence="1" id="KW-0175">Coiled coil</keyword>
<feature type="compositionally biased region" description="Low complexity" evidence="2">
    <location>
        <begin position="89"/>
        <end position="99"/>
    </location>
</feature>
<dbReference type="Proteomes" id="UP000831786">
    <property type="component" value="Chromosome"/>
</dbReference>
<evidence type="ECO:0000256" key="1">
    <source>
        <dbReference type="SAM" id="Coils"/>
    </source>
</evidence>
<evidence type="ECO:0000313" key="4">
    <source>
        <dbReference type="Proteomes" id="UP000831786"/>
    </source>
</evidence>
<organism evidence="3 4">
    <name type="scientific">Leucobacter allii</name>
    <dbReference type="NCBI Taxonomy" id="2932247"/>
    <lineage>
        <taxon>Bacteria</taxon>
        <taxon>Bacillati</taxon>
        <taxon>Actinomycetota</taxon>
        <taxon>Actinomycetes</taxon>
        <taxon>Micrococcales</taxon>
        <taxon>Microbacteriaceae</taxon>
        <taxon>Leucobacter</taxon>
    </lineage>
</organism>